<evidence type="ECO:0000256" key="4">
    <source>
        <dbReference type="SAM" id="MobiDB-lite"/>
    </source>
</evidence>
<dbReference type="PANTHER" id="PTHR46796:SF6">
    <property type="entry name" value="ARAC SUBFAMILY"/>
    <property type="match status" value="1"/>
</dbReference>
<keyword evidence="7" id="KW-1185">Reference proteome</keyword>
<dbReference type="RefSeq" id="WP_091012261.1">
    <property type="nucleotide sequence ID" value="NZ_CP041743.1"/>
</dbReference>
<accession>A0A1I3LDR1</accession>
<evidence type="ECO:0000256" key="3">
    <source>
        <dbReference type="ARBA" id="ARBA00023163"/>
    </source>
</evidence>
<dbReference type="PANTHER" id="PTHR46796">
    <property type="entry name" value="HTH-TYPE TRANSCRIPTIONAL ACTIVATOR RHAS-RELATED"/>
    <property type="match status" value="1"/>
</dbReference>
<evidence type="ECO:0000256" key="2">
    <source>
        <dbReference type="ARBA" id="ARBA00023125"/>
    </source>
</evidence>
<evidence type="ECO:0000256" key="1">
    <source>
        <dbReference type="ARBA" id="ARBA00023015"/>
    </source>
</evidence>
<gene>
    <name evidence="6" type="ORF">SAMN05192543_104369</name>
</gene>
<reference evidence="6 7" key="1">
    <citation type="submission" date="2016-10" db="EMBL/GenBank/DDBJ databases">
        <authorList>
            <person name="de Groot N.N."/>
        </authorList>
    </citation>
    <scope>NUCLEOTIDE SEQUENCE [LARGE SCALE GENOMIC DNA]</scope>
    <source>
        <strain evidence="6 7">LMG 23650</strain>
    </source>
</reference>
<dbReference type="InterPro" id="IPR018060">
    <property type="entry name" value="HTH_AraC"/>
</dbReference>
<dbReference type="Pfam" id="PF12833">
    <property type="entry name" value="HTH_18"/>
    <property type="match status" value="1"/>
</dbReference>
<dbReference type="Proteomes" id="UP000199548">
    <property type="component" value="Unassembled WGS sequence"/>
</dbReference>
<dbReference type="STRING" id="420953.SAMN05192543_104369"/>
<dbReference type="SUPFAM" id="SSF46689">
    <property type="entry name" value="Homeodomain-like"/>
    <property type="match status" value="2"/>
</dbReference>
<dbReference type="PRINTS" id="PR00032">
    <property type="entry name" value="HTHARAC"/>
</dbReference>
<dbReference type="GO" id="GO:0003700">
    <property type="term" value="F:DNA-binding transcription factor activity"/>
    <property type="evidence" value="ECO:0007669"/>
    <property type="project" value="InterPro"/>
</dbReference>
<organism evidence="6 7">
    <name type="scientific">Paraburkholderia megapolitana</name>
    <dbReference type="NCBI Taxonomy" id="420953"/>
    <lineage>
        <taxon>Bacteria</taxon>
        <taxon>Pseudomonadati</taxon>
        <taxon>Pseudomonadota</taxon>
        <taxon>Betaproteobacteria</taxon>
        <taxon>Burkholderiales</taxon>
        <taxon>Burkholderiaceae</taxon>
        <taxon>Paraburkholderia</taxon>
    </lineage>
</organism>
<dbReference type="InterPro" id="IPR018062">
    <property type="entry name" value="HTH_AraC-typ_CS"/>
</dbReference>
<protein>
    <submittedName>
        <fullName evidence="6">AraC family transcriptional regulator</fullName>
    </submittedName>
</protein>
<dbReference type="InterPro" id="IPR009057">
    <property type="entry name" value="Homeodomain-like_sf"/>
</dbReference>
<name>A0A1I3LDR1_9BURK</name>
<dbReference type="OrthoDB" id="9816344at2"/>
<dbReference type="GO" id="GO:0043565">
    <property type="term" value="F:sequence-specific DNA binding"/>
    <property type="evidence" value="ECO:0007669"/>
    <property type="project" value="InterPro"/>
</dbReference>
<feature type="domain" description="HTH araC/xylS-type" evidence="5">
    <location>
        <begin position="218"/>
        <end position="316"/>
    </location>
</feature>
<dbReference type="EMBL" id="FOQU01000004">
    <property type="protein sequence ID" value="SFI82871.1"/>
    <property type="molecule type" value="Genomic_DNA"/>
</dbReference>
<dbReference type="AlphaFoldDB" id="A0A1I3LDR1"/>
<keyword evidence="2" id="KW-0238">DNA-binding</keyword>
<dbReference type="Gene3D" id="1.10.10.60">
    <property type="entry name" value="Homeodomain-like"/>
    <property type="match status" value="1"/>
</dbReference>
<evidence type="ECO:0000259" key="5">
    <source>
        <dbReference type="PROSITE" id="PS01124"/>
    </source>
</evidence>
<dbReference type="InterPro" id="IPR020449">
    <property type="entry name" value="Tscrpt_reg_AraC-type_HTH"/>
</dbReference>
<evidence type="ECO:0000313" key="6">
    <source>
        <dbReference type="EMBL" id="SFI82871.1"/>
    </source>
</evidence>
<dbReference type="PROSITE" id="PS00041">
    <property type="entry name" value="HTH_ARAC_FAMILY_1"/>
    <property type="match status" value="1"/>
</dbReference>
<keyword evidence="3" id="KW-0804">Transcription</keyword>
<sequence length="320" mass="35951">MSRRSSPPAPDAVLLPAGAPIPQAGSADTPFGLQSVCHTLRDANATLERFAWLGDHLAVAEWTRLTEEAETVYEQPGHHTLSCYLDGGYRTERQKLPGRFGAPSRLCALPGDHESRWWVRGHMHFIHLYFLPEHFTQRAVQELDREPREMTLADRTYFEDARIASLCQSLVFEQWDDPDGRLRTNETAHEVLSLLLRSQGVRRIGAALKGGLSVAIRRRLRDYIDSHLTQPITLGELAGVAGLSEFHFARMFRTSFGLPPHAWIAQQRLERARTLLRTTALPLVQVAAECGYANASHFSHRFREAFGVAPVVFRQAVQAA</sequence>
<dbReference type="InterPro" id="IPR050204">
    <property type="entry name" value="AraC_XylS_family_regulators"/>
</dbReference>
<dbReference type="PROSITE" id="PS01124">
    <property type="entry name" value="HTH_ARAC_FAMILY_2"/>
    <property type="match status" value="1"/>
</dbReference>
<dbReference type="SMART" id="SM00342">
    <property type="entry name" value="HTH_ARAC"/>
    <property type="match status" value="1"/>
</dbReference>
<proteinExistence type="predicted"/>
<feature type="region of interest" description="Disordered" evidence="4">
    <location>
        <begin position="1"/>
        <end position="21"/>
    </location>
</feature>
<keyword evidence="1" id="KW-0805">Transcription regulation</keyword>
<evidence type="ECO:0000313" key="7">
    <source>
        <dbReference type="Proteomes" id="UP000199548"/>
    </source>
</evidence>